<evidence type="ECO:0000256" key="6">
    <source>
        <dbReference type="ARBA" id="ARBA00023136"/>
    </source>
</evidence>
<gene>
    <name evidence="8" type="ORF">EV213_101160</name>
</gene>
<proteinExistence type="inferred from homology"/>
<evidence type="ECO:0000256" key="4">
    <source>
        <dbReference type="ARBA" id="ARBA00022692"/>
    </source>
</evidence>
<evidence type="ECO:0000256" key="7">
    <source>
        <dbReference type="SAM" id="Phobius"/>
    </source>
</evidence>
<dbReference type="GO" id="GO:0005886">
    <property type="term" value="C:plasma membrane"/>
    <property type="evidence" value="ECO:0007669"/>
    <property type="project" value="UniProtKB-SubCell"/>
</dbReference>
<dbReference type="InterPro" id="IPR003370">
    <property type="entry name" value="Chromate_transpt"/>
</dbReference>
<comment type="similarity">
    <text evidence="2">Belongs to the chromate ion transporter (CHR) (TC 2.A.51) family.</text>
</comment>
<protein>
    <submittedName>
        <fullName evidence="8">Chromate transporter</fullName>
    </submittedName>
</protein>
<name>A0A4R6U8L0_9BACI</name>
<dbReference type="RefSeq" id="WP_133578568.1">
    <property type="nucleotide sequence ID" value="NZ_SNYJ01000001.1"/>
</dbReference>
<sequence length="186" mass="19949">MSKATDIALSFFRVGILGYGGGPSSIPLVYKEVVEKYEWMDADEFADVLALANALPGPILTKLAGYIGYRVAGSLGLVFALLSSVMPTVLLVIILFLALQTFQQQQFIAGMTKAISPVIAVMIGTLAWQFAKRGAKGLGHLINTIALALSAIAILLFHLHPAILILLCLILALLPRKERSRNEASS</sequence>
<dbReference type="PANTHER" id="PTHR43663">
    <property type="entry name" value="CHROMATE TRANSPORT PROTEIN-RELATED"/>
    <property type="match status" value="1"/>
</dbReference>
<evidence type="ECO:0000256" key="5">
    <source>
        <dbReference type="ARBA" id="ARBA00022989"/>
    </source>
</evidence>
<comment type="caution">
    <text evidence="8">The sequence shown here is derived from an EMBL/GenBank/DDBJ whole genome shotgun (WGS) entry which is preliminary data.</text>
</comment>
<comment type="subcellular location">
    <subcellularLocation>
        <location evidence="1">Cell membrane</location>
        <topology evidence="1">Multi-pass membrane protein</topology>
    </subcellularLocation>
</comment>
<keyword evidence="3" id="KW-1003">Cell membrane</keyword>
<reference evidence="8 9" key="1">
    <citation type="submission" date="2019-03" db="EMBL/GenBank/DDBJ databases">
        <title>Genomic Encyclopedia of Type Strains, Phase IV (KMG-IV): sequencing the most valuable type-strain genomes for metagenomic binning, comparative biology and taxonomic classification.</title>
        <authorList>
            <person name="Goeker M."/>
        </authorList>
    </citation>
    <scope>NUCLEOTIDE SEQUENCE [LARGE SCALE GENOMIC DNA]</scope>
    <source>
        <strain evidence="8 9">DSM 28697</strain>
    </source>
</reference>
<accession>A0A4R6U8L0</accession>
<dbReference type="InterPro" id="IPR052518">
    <property type="entry name" value="CHR_Transporter"/>
</dbReference>
<feature type="transmembrane region" description="Helical" evidence="7">
    <location>
        <begin position="75"/>
        <end position="99"/>
    </location>
</feature>
<dbReference type="OrthoDB" id="9027281at2"/>
<feature type="transmembrane region" description="Helical" evidence="7">
    <location>
        <begin position="151"/>
        <end position="174"/>
    </location>
</feature>
<keyword evidence="4 7" id="KW-0812">Transmembrane</keyword>
<evidence type="ECO:0000313" key="8">
    <source>
        <dbReference type="EMBL" id="TDQ42731.1"/>
    </source>
</evidence>
<evidence type="ECO:0000256" key="1">
    <source>
        <dbReference type="ARBA" id="ARBA00004651"/>
    </source>
</evidence>
<evidence type="ECO:0000256" key="3">
    <source>
        <dbReference type="ARBA" id="ARBA00022475"/>
    </source>
</evidence>
<keyword evidence="6 7" id="KW-0472">Membrane</keyword>
<dbReference type="PANTHER" id="PTHR43663:SF1">
    <property type="entry name" value="CHROMATE TRANSPORTER"/>
    <property type="match status" value="1"/>
</dbReference>
<evidence type="ECO:0000313" key="9">
    <source>
        <dbReference type="Proteomes" id="UP000295632"/>
    </source>
</evidence>
<dbReference type="EMBL" id="SNYJ01000001">
    <property type="protein sequence ID" value="TDQ42731.1"/>
    <property type="molecule type" value="Genomic_DNA"/>
</dbReference>
<evidence type="ECO:0000256" key="2">
    <source>
        <dbReference type="ARBA" id="ARBA00005262"/>
    </source>
</evidence>
<dbReference type="AlphaFoldDB" id="A0A4R6U8L0"/>
<keyword evidence="9" id="KW-1185">Reference proteome</keyword>
<keyword evidence="5 7" id="KW-1133">Transmembrane helix</keyword>
<dbReference type="GO" id="GO:0015109">
    <property type="term" value="F:chromate transmembrane transporter activity"/>
    <property type="evidence" value="ECO:0007669"/>
    <property type="project" value="InterPro"/>
</dbReference>
<feature type="transmembrane region" description="Helical" evidence="7">
    <location>
        <begin position="111"/>
        <end position="131"/>
    </location>
</feature>
<dbReference type="Proteomes" id="UP000295632">
    <property type="component" value="Unassembled WGS sequence"/>
</dbReference>
<organism evidence="8 9">
    <name type="scientific">Aureibacillus halotolerans</name>
    <dbReference type="NCBI Taxonomy" id="1508390"/>
    <lineage>
        <taxon>Bacteria</taxon>
        <taxon>Bacillati</taxon>
        <taxon>Bacillota</taxon>
        <taxon>Bacilli</taxon>
        <taxon>Bacillales</taxon>
        <taxon>Bacillaceae</taxon>
        <taxon>Aureibacillus</taxon>
    </lineage>
</organism>
<dbReference type="Pfam" id="PF02417">
    <property type="entry name" value="Chromate_transp"/>
    <property type="match status" value="1"/>
</dbReference>